<proteinExistence type="predicted"/>
<dbReference type="InterPro" id="IPR007076">
    <property type="entry name" value="TfoX_N"/>
</dbReference>
<dbReference type="RefSeq" id="WP_093029403.1">
    <property type="nucleotide sequence ID" value="NZ_FMZV01000004.1"/>
</dbReference>
<dbReference type="OrthoDB" id="214902at2"/>
<gene>
    <name evidence="2" type="ORF">SAMN04488239_104174</name>
</gene>
<evidence type="ECO:0000313" key="3">
    <source>
        <dbReference type="Proteomes" id="UP000199628"/>
    </source>
</evidence>
<dbReference type="EMBL" id="FMZV01000004">
    <property type="protein sequence ID" value="SDC93581.1"/>
    <property type="molecule type" value="Genomic_DNA"/>
</dbReference>
<reference evidence="3" key="1">
    <citation type="submission" date="2016-10" db="EMBL/GenBank/DDBJ databases">
        <authorList>
            <person name="Varghese N."/>
            <person name="Submissions S."/>
        </authorList>
    </citation>
    <scope>NUCLEOTIDE SEQUENCE [LARGE SCALE GENOMIC DNA]</scope>
    <source>
        <strain evidence="3">CGMCC 1.9108</strain>
    </source>
</reference>
<dbReference type="Gene3D" id="3.30.1460.30">
    <property type="entry name" value="YgaC/TfoX-N like chaperone"/>
    <property type="match status" value="1"/>
</dbReference>
<sequence>MAYSETMAETMRADLGVEPGLSEKKMFGGLCFLLHGNMVCGVTRDGAMYRPGKTHEGEALELGAQPLSFTGRPMGGMVELDAGAFEDDALRAKLIEFSLAHAASLPPKG</sequence>
<dbReference type="AlphaFoldDB" id="A0A1G6QMX4"/>
<dbReference type="Pfam" id="PF04993">
    <property type="entry name" value="TfoX_N"/>
    <property type="match status" value="1"/>
</dbReference>
<keyword evidence="3" id="KW-1185">Reference proteome</keyword>
<protein>
    <submittedName>
        <fullName evidence="2">TfoX N-terminal domain-containing protein</fullName>
    </submittedName>
</protein>
<evidence type="ECO:0000259" key="1">
    <source>
        <dbReference type="Pfam" id="PF04993"/>
    </source>
</evidence>
<evidence type="ECO:0000313" key="2">
    <source>
        <dbReference type="EMBL" id="SDC93581.1"/>
    </source>
</evidence>
<feature type="domain" description="TfoX N-terminal" evidence="1">
    <location>
        <begin position="21"/>
        <end position="102"/>
    </location>
</feature>
<accession>A0A1G6QMX4</accession>
<dbReference type="SUPFAM" id="SSF159894">
    <property type="entry name" value="YgaC/TfoX-N like"/>
    <property type="match status" value="1"/>
</dbReference>
<dbReference type="Proteomes" id="UP000199628">
    <property type="component" value="Unassembled WGS sequence"/>
</dbReference>
<dbReference type="STRING" id="639004.SAMN04488239_104174"/>
<name>A0A1G6QMX4_9RHOB</name>
<organism evidence="2 3">
    <name type="scientific">Ruegeria marina</name>
    <dbReference type="NCBI Taxonomy" id="639004"/>
    <lineage>
        <taxon>Bacteria</taxon>
        <taxon>Pseudomonadati</taxon>
        <taxon>Pseudomonadota</taxon>
        <taxon>Alphaproteobacteria</taxon>
        <taxon>Rhodobacterales</taxon>
        <taxon>Roseobacteraceae</taxon>
        <taxon>Ruegeria</taxon>
    </lineage>
</organism>